<dbReference type="Proteomes" id="UP000481872">
    <property type="component" value="Unassembled WGS sequence"/>
</dbReference>
<organism evidence="2 3">
    <name type="scientific">Clostridium senegalense</name>
    <dbReference type="NCBI Taxonomy" id="1465809"/>
    <lineage>
        <taxon>Bacteria</taxon>
        <taxon>Bacillati</taxon>
        <taxon>Bacillota</taxon>
        <taxon>Clostridia</taxon>
        <taxon>Eubacteriales</taxon>
        <taxon>Clostridiaceae</taxon>
        <taxon>Clostridium</taxon>
    </lineage>
</organism>
<reference evidence="2 3" key="1">
    <citation type="submission" date="2020-02" db="EMBL/GenBank/DDBJ databases">
        <title>Genome assembly of a novel Clostridium senegalense strain.</title>
        <authorList>
            <person name="Gupta T.B."/>
            <person name="Jauregui R."/>
            <person name="Maclean P."/>
            <person name="Nawarathana A."/>
            <person name="Brightwell G."/>
        </authorList>
    </citation>
    <scope>NUCLEOTIDE SEQUENCE [LARGE SCALE GENOMIC DNA]</scope>
    <source>
        <strain evidence="2 3">AGRFS4</strain>
    </source>
</reference>
<keyword evidence="3" id="KW-1185">Reference proteome</keyword>
<dbReference type="AlphaFoldDB" id="A0A6M0H3Y3"/>
<dbReference type="EMBL" id="JAAGPU010000020">
    <property type="protein sequence ID" value="NEU05450.1"/>
    <property type="molecule type" value="Genomic_DNA"/>
</dbReference>
<protein>
    <submittedName>
        <fullName evidence="2">Uncharacterized protein</fullName>
    </submittedName>
</protein>
<evidence type="ECO:0000313" key="3">
    <source>
        <dbReference type="Proteomes" id="UP000481872"/>
    </source>
</evidence>
<keyword evidence="1" id="KW-0175">Coiled coil</keyword>
<feature type="coiled-coil region" evidence="1">
    <location>
        <begin position="876"/>
        <end position="910"/>
    </location>
</feature>
<dbReference type="RefSeq" id="WP_061996700.1">
    <property type="nucleotide sequence ID" value="NZ_JAAGPU010000020.1"/>
</dbReference>
<gene>
    <name evidence="2" type="ORF">G3M99_11395</name>
</gene>
<accession>A0A6M0H3Y3</accession>
<evidence type="ECO:0000313" key="2">
    <source>
        <dbReference type="EMBL" id="NEU05450.1"/>
    </source>
</evidence>
<evidence type="ECO:0000256" key="1">
    <source>
        <dbReference type="SAM" id="Coils"/>
    </source>
</evidence>
<proteinExistence type="predicted"/>
<sequence length="925" mass="109518">MILKNQIKFLQRSYENVEKFNFYLSISNPKESCEVALVLKRHYQWVLKNSFCKEVEDNQLIKFFNDLVKDLSYIPAAKLEYDDLKKLVTCHFSLGELYIQKNNRSFAQEHFEKVIEVLSVITKEQSRLFNMVQDNSDITIFELSMWARKNLGDICSDVEKSLELYEQIVSDREFLFLEKNKCIYYAAKTISDVDRAYDAAINVLKVIPYYENVDKDVVVFLKDKESYIKSLEICYNQYLKTKDKYFIDIASQCCKETKKFTMEYLQKVIEILNETLYSLDFKQWKVLSKTLYDGIKIDDILFEGFVKYLNNMLIKISYKNGDYKYFDVCIDILREVYDDLDNKKYNNKLVRDLEENIIFYFMVAAFNNGFYDESIECSTKLLSINEVHKIDFDINIINEILRISVNKLIGTKNTLESYPWSDLVGKLKNVSEKCNMETDIEYNEQCRIMGRGIKVLEILPKYINEESILDKLIEENSEFKEKIDKEEYVILESSQKNLDLADISVVMLKTSSGDLKQDILNSVEIYKKKNLSKVLFVIKGVEHFTKKEIEEFNSWLEKRGIDINISFYNGKNYNDVLEKIQVLHPNNITMYRYNEFYNNLSKELNYINQECEDEFLKKGLEVQLMEEASFKYKEFDDEVKSNIENFKNRVTQDTNLLQEYINTKINTIVPAVIEENVKVVDELKESKNIREEARNKVSEEILIWYKENMNKLMKSQFDIFLSKYEKIYFNELEVIRNINNNTNKVIPISEEFAKEFKEIKFIENHKLKEKISICYEDYINSLDDEISLFPKKNVLKNLTSGLSTIFSKQNEKDGGKYETIKREIIEDSIIVCDNLYSAIFSSVEELTLKLHLEIESVYKELLEKLTQYKLLSNKILEIKKIERAELKNRNNEISKNIEFVNVQLEKYKKQILQGLVYNKGFVYKA</sequence>
<comment type="caution">
    <text evidence="2">The sequence shown here is derived from an EMBL/GenBank/DDBJ whole genome shotgun (WGS) entry which is preliminary data.</text>
</comment>
<name>A0A6M0H3Y3_9CLOT</name>